<name>A0A6J7JLI6_9ZZZZ</name>
<proteinExistence type="predicted"/>
<dbReference type="EMBL" id="CAFBNC010000081">
    <property type="protein sequence ID" value="CAB4944196.1"/>
    <property type="molecule type" value="Genomic_DNA"/>
</dbReference>
<reference evidence="2" key="1">
    <citation type="submission" date="2020-05" db="EMBL/GenBank/DDBJ databases">
        <authorList>
            <person name="Chiriac C."/>
            <person name="Salcher M."/>
            <person name="Ghai R."/>
            <person name="Kavagutti S V."/>
        </authorList>
    </citation>
    <scope>NUCLEOTIDE SEQUENCE</scope>
</reference>
<accession>A0A6J7JLI6</accession>
<organism evidence="2">
    <name type="scientific">freshwater metagenome</name>
    <dbReference type="NCBI Taxonomy" id="449393"/>
    <lineage>
        <taxon>unclassified sequences</taxon>
        <taxon>metagenomes</taxon>
        <taxon>ecological metagenomes</taxon>
    </lineage>
</organism>
<protein>
    <submittedName>
        <fullName evidence="2">Unannotated protein</fullName>
    </submittedName>
</protein>
<sequence length="162" mass="17541">MEAGHDLLLGLRRVEFKVDTSEAITIQCWHADSDDRTATTSTPLCIPTGIIHDSNNAATIARINRDRKTPPRSARRSFRFPPPVTAGSHDADGLEPLQTGLFATNTELAGGPHKEHDRHSHFAPRSIALGHLLVTAAGVRSTYKADRNLSTLFGAVTSAPRT</sequence>
<evidence type="ECO:0000256" key="1">
    <source>
        <dbReference type="SAM" id="MobiDB-lite"/>
    </source>
</evidence>
<feature type="region of interest" description="Disordered" evidence="1">
    <location>
        <begin position="67"/>
        <end position="94"/>
    </location>
</feature>
<gene>
    <name evidence="2" type="ORF">UFOPK3733_01476</name>
</gene>
<evidence type="ECO:0000313" key="2">
    <source>
        <dbReference type="EMBL" id="CAB4944196.1"/>
    </source>
</evidence>
<dbReference type="AlphaFoldDB" id="A0A6J7JLI6"/>